<protein>
    <submittedName>
        <fullName evidence="1">Uncharacterized protein</fullName>
    </submittedName>
</protein>
<reference evidence="1" key="1">
    <citation type="submission" date="2018-05" db="EMBL/GenBank/DDBJ databases">
        <authorList>
            <person name="Lanie J.A."/>
            <person name="Ng W.-L."/>
            <person name="Kazmierczak K.M."/>
            <person name="Andrzejewski T.M."/>
            <person name="Davidsen T.M."/>
            <person name="Wayne K.J."/>
            <person name="Tettelin H."/>
            <person name="Glass J.I."/>
            <person name="Rusch D."/>
            <person name="Podicherti R."/>
            <person name="Tsui H.-C.T."/>
            <person name="Winkler M.E."/>
        </authorList>
    </citation>
    <scope>NUCLEOTIDE SEQUENCE</scope>
</reference>
<organism evidence="1">
    <name type="scientific">marine metagenome</name>
    <dbReference type="NCBI Taxonomy" id="408172"/>
    <lineage>
        <taxon>unclassified sequences</taxon>
        <taxon>metagenomes</taxon>
        <taxon>ecological metagenomes</taxon>
    </lineage>
</organism>
<gene>
    <name evidence="1" type="ORF">METZ01_LOCUS28234</name>
</gene>
<name>A0A381Q8M8_9ZZZZ</name>
<sequence length="56" mass="6530">MFNCLLCYYSIYRKLSQIYYLKTTNQNNMEGVSPFLSYLIVSARTQNLSVPVDLLV</sequence>
<dbReference type="EMBL" id="UINC01001243">
    <property type="protein sequence ID" value="SUZ75380.1"/>
    <property type="molecule type" value="Genomic_DNA"/>
</dbReference>
<proteinExistence type="predicted"/>
<dbReference type="AlphaFoldDB" id="A0A381Q8M8"/>
<accession>A0A381Q8M8</accession>
<evidence type="ECO:0000313" key="1">
    <source>
        <dbReference type="EMBL" id="SUZ75380.1"/>
    </source>
</evidence>